<name>A0AAW0GK72_9APHY</name>
<evidence type="ECO:0000313" key="2">
    <source>
        <dbReference type="Proteomes" id="UP001385951"/>
    </source>
</evidence>
<dbReference type="AlphaFoldDB" id="A0AAW0GK72"/>
<dbReference type="EMBL" id="JASBNA010000007">
    <property type="protein sequence ID" value="KAK7690312.1"/>
    <property type="molecule type" value="Genomic_DNA"/>
</dbReference>
<comment type="caution">
    <text evidence="1">The sequence shown here is derived from an EMBL/GenBank/DDBJ whole genome shotgun (WGS) entry which is preliminary data.</text>
</comment>
<evidence type="ECO:0000313" key="1">
    <source>
        <dbReference type="EMBL" id="KAK7690312.1"/>
    </source>
</evidence>
<organism evidence="1 2">
    <name type="scientific">Cerrena zonata</name>
    <dbReference type="NCBI Taxonomy" id="2478898"/>
    <lineage>
        <taxon>Eukaryota</taxon>
        <taxon>Fungi</taxon>
        <taxon>Dikarya</taxon>
        <taxon>Basidiomycota</taxon>
        <taxon>Agaricomycotina</taxon>
        <taxon>Agaricomycetes</taxon>
        <taxon>Polyporales</taxon>
        <taxon>Cerrenaceae</taxon>
        <taxon>Cerrena</taxon>
    </lineage>
</organism>
<reference evidence="1 2" key="1">
    <citation type="submission" date="2022-09" db="EMBL/GenBank/DDBJ databases">
        <authorList>
            <person name="Palmer J.M."/>
        </authorList>
    </citation>
    <scope>NUCLEOTIDE SEQUENCE [LARGE SCALE GENOMIC DNA]</scope>
    <source>
        <strain evidence="1 2">DSM 7382</strain>
    </source>
</reference>
<keyword evidence="2" id="KW-1185">Reference proteome</keyword>
<gene>
    <name evidence="1" type="ORF">QCA50_006969</name>
</gene>
<sequence>MDGDLLASVMSGMGMPSFGALSHINISGICATTRLLQCRDFGVYQCDISRKFDRNPGDVVDIYKEDFFARKKIVQTVDAWNEKRNEFEQFTPILWSYERDKGHLVFIDSTTTRFLLVMCFTNSKDPVNHERDYAAITKANANRFMSLAKYVYHDEDGNKPKFVRATYTTSRQGLHPDFLASFDPPANVPIFHVTGDNFIPSLLPGEVTRIDNVFAQSYTTKPPPTELKSQVMGEKEDVKPQIHALEEAMVKLPNMCSNCRKTSEKKMPTCAR</sequence>
<proteinExistence type="predicted"/>
<dbReference type="Proteomes" id="UP001385951">
    <property type="component" value="Unassembled WGS sequence"/>
</dbReference>
<protein>
    <submittedName>
        <fullName evidence="1">Uncharacterized protein</fullName>
    </submittedName>
</protein>
<accession>A0AAW0GK72</accession>